<dbReference type="AlphaFoldDB" id="A0A5J4RD58"/>
<evidence type="ECO:0000313" key="3">
    <source>
        <dbReference type="Proteomes" id="UP000324800"/>
    </source>
</evidence>
<gene>
    <name evidence="2" type="ORF">EZS28_053422</name>
</gene>
<feature type="non-terminal residue" evidence="2">
    <location>
        <position position="20"/>
    </location>
</feature>
<dbReference type="Proteomes" id="UP000324800">
    <property type="component" value="Unassembled WGS sequence"/>
</dbReference>
<feature type="region of interest" description="Disordered" evidence="1">
    <location>
        <begin position="1"/>
        <end position="20"/>
    </location>
</feature>
<comment type="caution">
    <text evidence="2">The sequence shown here is derived from an EMBL/GenBank/DDBJ whole genome shotgun (WGS) entry which is preliminary data.</text>
</comment>
<organism evidence="2 3">
    <name type="scientific">Streblomastix strix</name>
    <dbReference type="NCBI Taxonomy" id="222440"/>
    <lineage>
        <taxon>Eukaryota</taxon>
        <taxon>Metamonada</taxon>
        <taxon>Preaxostyla</taxon>
        <taxon>Oxymonadida</taxon>
        <taxon>Streblomastigidae</taxon>
        <taxon>Streblomastix</taxon>
    </lineage>
</organism>
<accession>A0A5J4RD58</accession>
<name>A0A5J4RD58_9EUKA</name>
<reference evidence="2 3" key="1">
    <citation type="submission" date="2019-03" db="EMBL/GenBank/DDBJ databases">
        <title>Single cell metagenomics reveals metabolic interactions within the superorganism composed of flagellate Streblomastix strix and complex community of Bacteroidetes bacteria on its surface.</title>
        <authorList>
            <person name="Treitli S.C."/>
            <person name="Kolisko M."/>
            <person name="Husnik F."/>
            <person name="Keeling P."/>
            <person name="Hampl V."/>
        </authorList>
    </citation>
    <scope>NUCLEOTIDE SEQUENCE [LARGE SCALE GENOMIC DNA]</scope>
    <source>
        <strain evidence="2">ST1C</strain>
    </source>
</reference>
<evidence type="ECO:0000256" key="1">
    <source>
        <dbReference type="SAM" id="MobiDB-lite"/>
    </source>
</evidence>
<evidence type="ECO:0000313" key="2">
    <source>
        <dbReference type="EMBL" id="KAA6331100.1"/>
    </source>
</evidence>
<sequence length="20" mass="2026">MGIADASCSFAAGKKPWNDG</sequence>
<proteinExistence type="predicted"/>
<dbReference type="EMBL" id="SNRW01042705">
    <property type="protein sequence ID" value="KAA6331100.1"/>
    <property type="molecule type" value="Genomic_DNA"/>
</dbReference>
<protein>
    <submittedName>
        <fullName evidence="2">Uncharacterized protein</fullName>
    </submittedName>
</protein>